<reference evidence="1" key="1">
    <citation type="submission" date="2021-02" db="EMBL/GenBank/DDBJ databases">
        <title>Genome sequence Cadophora malorum strain M34.</title>
        <authorList>
            <person name="Stefanovic E."/>
            <person name="Vu D."/>
            <person name="Scully C."/>
            <person name="Dijksterhuis J."/>
            <person name="Roader J."/>
            <person name="Houbraken J."/>
        </authorList>
    </citation>
    <scope>NUCLEOTIDE SEQUENCE</scope>
    <source>
        <strain evidence="1">M34</strain>
    </source>
</reference>
<dbReference type="EMBL" id="JAFJYH010000445">
    <property type="protein sequence ID" value="KAG4411722.1"/>
    <property type="molecule type" value="Genomic_DNA"/>
</dbReference>
<sequence>GEEWKVLSKEEKQDPELRDIYDEGLRKHMVFHLMRERRLPAVGDKRNMVMSLEKALSFLSSLITDSNSSSSSIPDTSSIQEKVVNQFVNINSRILSLEILFASAFHLVRNEFSALEALCPQGYVYTYDPASIFAGVIGAELLNRVWILALKYLAENNRLANLRIVGFNDYADRPALALVKAALKSQGHVVVVSKGELFQGGEGRFEKGVWKEWLKTGGDGGRYDVGRWEGVRGAMLVVHNNSDGFGQNVETEGMGGSLDGAIGASSSAAGSLVRIRGDLLDWVV</sequence>
<evidence type="ECO:0000313" key="2">
    <source>
        <dbReference type="Proteomes" id="UP000664132"/>
    </source>
</evidence>
<proteinExistence type="predicted"/>
<dbReference type="OrthoDB" id="2537245at2759"/>
<protein>
    <submittedName>
        <fullName evidence="1">Uncharacterized protein</fullName>
    </submittedName>
</protein>
<keyword evidence="2" id="KW-1185">Reference proteome</keyword>
<gene>
    <name evidence="1" type="ORF">IFR04_015133</name>
</gene>
<accession>A0A8H7T3M1</accession>
<evidence type="ECO:0000313" key="1">
    <source>
        <dbReference type="EMBL" id="KAG4411722.1"/>
    </source>
</evidence>
<dbReference type="Proteomes" id="UP000664132">
    <property type="component" value="Unassembled WGS sequence"/>
</dbReference>
<comment type="caution">
    <text evidence="1">The sequence shown here is derived from an EMBL/GenBank/DDBJ whole genome shotgun (WGS) entry which is preliminary data.</text>
</comment>
<organism evidence="1 2">
    <name type="scientific">Cadophora malorum</name>
    <dbReference type="NCBI Taxonomy" id="108018"/>
    <lineage>
        <taxon>Eukaryota</taxon>
        <taxon>Fungi</taxon>
        <taxon>Dikarya</taxon>
        <taxon>Ascomycota</taxon>
        <taxon>Pezizomycotina</taxon>
        <taxon>Leotiomycetes</taxon>
        <taxon>Helotiales</taxon>
        <taxon>Ploettnerulaceae</taxon>
        <taxon>Cadophora</taxon>
    </lineage>
</organism>
<name>A0A8H7T3M1_9HELO</name>
<dbReference type="AlphaFoldDB" id="A0A8H7T3M1"/>
<feature type="non-terminal residue" evidence="1">
    <location>
        <position position="1"/>
    </location>
</feature>